<dbReference type="RefSeq" id="WP_092742357.1">
    <property type="nucleotide sequence ID" value="NZ_FMZC01000004.1"/>
</dbReference>
<proteinExistence type="inferred from homology"/>
<dbReference type="OrthoDB" id="8928056at2"/>
<evidence type="ECO:0000259" key="5">
    <source>
        <dbReference type="PROSITE" id="PS50931"/>
    </source>
</evidence>
<dbReference type="PANTHER" id="PTHR30537">
    <property type="entry name" value="HTH-TYPE TRANSCRIPTIONAL REGULATOR"/>
    <property type="match status" value="1"/>
</dbReference>
<dbReference type="Pfam" id="PF03466">
    <property type="entry name" value="LysR_substrate"/>
    <property type="match status" value="1"/>
</dbReference>
<dbReference type="AlphaFoldDB" id="A0A1G6RFV0"/>
<dbReference type="InterPro" id="IPR036388">
    <property type="entry name" value="WH-like_DNA-bd_sf"/>
</dbReference>
<dbReference type="STRING" id="187868.SAMN05192589_104130"/>
<dbReference type="PRINTS" id="PR00039">
    <property type="entry name" value="HTHLYSR"/>
</dbReference>
<dbReference type="Gene3D" id="1.10.10.10">
    <property type="entry name" value="Winged helix-like DNA-binding domain superfamily/Winged helix DNA-binding domain"/>
    <property type="match status" value="1"/>
</dbReference>
<keyword evidence="7" id="KW-1185">Reference proteome</keyword>
<dbReference type="GO" id="GO:0043565">
    <property type="term" value="F:sequence-specific DNA binding"/>
    <property type="evidence" value="ECO:0007669"/>
    <property type="project" value="TreeGrafter"/>
</dbReference>
<dbReference type="FunFam" id="1.10.10.10:FF:000001">
    <property type="entry name" value="LysR family transcriptional regulator"/>
    <property type="match status" value="1"/>
</dbReference>
<dbReference type="CDD" id="cd08422">
    <property type="entry name" value="PBP2_CrgA_like"/>
    <property type="match status" value="1"/>
</dbReference>
<evidence type="ECO:0000313" key="7">
    <source>
        <dbReference type="Proteomes" id="UP000198781"/>
    </source>
</evidence>
<dbReference type="PROSITE" id="PS50931">
    <property type="entry name" value="HTH_LYSR"/>
    <property type="match status" value="1"/>
</dbReference>
<dbReference type="InterPro" id="IPR000847">
    <property type="entry name" value="LysR_HTH_N"/>
</dbReference>
<protein>
    <submittedName>
        <fullName evidence="6">Transcriptional regulator, LysR family</fullName>
    </submittedName>
</protein>
<evidence type="ECO:0000256" key="1">
    <source>
        <dbReference type="ARBA" id="ARBA00009437"/>
    </source>
</evidence>
<dbReference type="EMBL" id="FMZC01000004">
    <property type="protein sequence ID" value="SDD03273.1"/>
    <property type="molecule type" value="Genomic_DNA"/>
</dbReference>
<name>A0A1G6RFV0_9BURK</name>
<feature type="domain" description="HTH lysR-type" evidence="5">
    <location>
        <begin position="10"/>
        <end position="65"/>
    </location>
</feature>
<dbReference type="InterPro" id="IPR058163">
    <property type="entry name" value="LysR-type_TF_proteobact-type"/>
</dbReference>
<accession>A0A1G6RFV0</accession>
<dbReference type="PANTHER" id="PTHR30537:SF5">
    <property type="entry name" value="HTH-TYPE TRANSCRIPTIONAL ACTIVATOR TTDR-RELATED"/>
    <property type="match status" value="1"/>
</dbReference>
<dbReference type="SUPFAM" id="SSF53850">
    <property type="entry name" value="Periplasmic binding protein-like II"/>
    <property type="match status" value="1"/>
</dbReference>
<dbReference type="GO" id="GO:0003700">
    <property type="term" value="F:DNA-binding transcription factor activity"/>
    <property type="evidence" value="ECO:0007669"/>
    <property type="project" value="InterPro"/>
</dbReference>
<dbReference type="Gene3D" id="3.40.190.290">
    <property type="match status" value="1"/>
</dbReference>
<keyword evidence="4" id="KW-0804">Transcription</keyword>
<gene>
    <name evidence="6" type="ORF">SAMN05192589_104130</name>
</gene>
<dbReference type="SUPFAM" id="SSF46785">
    <property type="entry name" value="Winged helix' DNA-binding domain"/>
    <property type="match status" value="1"/>
</dbReference>
<dbReference type="InterPro" id="IPR036390">
    <property type="entry name" value="WH_DNA-bd_sf"/>
</dbReference>
<organism evidence="6 7">
    <name type="scientific">Paracidovorax valerianellae</name>
    <dbReference type="NCBI Taxonomy" id="187868"/>
    <lineage>
        <taxon>Bacteria</taxon>
        <taxon>Pseudomonadati</taxon>
        <taxon>Pseudomonadota</taxon>
        <taxon>Betaproteobacteria</taxon>
        <taxon>Burkholderiales</taxon>
        <taxon>Comamonadaceae</taxon>
        <taxon>Paracidovorax</taxon>
    </lineage>
</organism>
<dbReference type="Proteomes" id="UP000198781">
    <property type="component" value="Unassembled WGS sequence"/>
</dbReference>
<evidence type="ECO:0000313" key="6">
    <source>
        <dbReference type="EMBL" id="SDD03273.1"/>
    </source>
</evidence>
<comment type="similarity">
    <text evidence="1">Belongs to the LysR transcriptional regulatory family.</text>
</comment>
<dbReference type="Pfam" id="PF00126">
    <property type="entry name" value="HTH_1"/>
    <property type="match status" value="1"/>
</dbReference>
<dbReference type="GO" id="GO:0006351">
    <property type="term" value="P:DNA-templated transcription"/>
    <property type="evidence" value="ECO:0007669"/>
    <property type="project" value="TreeGrafter"/>
</dbReference>
<dbReference type="InterPro" id="IPR005119">
    <property type="entry name" value="LysR_subst-bd"/>
</dbReference>
<keyword evidence="2" id="KW-0805">Transcription regulation</keyword>
<evidence type="ECO:0000256" key="2">
    <source>
        <dbReference type="ARBA" id="ARBA00023015"/>
    </source>
</evidence>
<reference evidence="6 7" key="1">
    <citation type="submission" date="2016-10" db="EMBL/GenBank/DDBJ databases">
        <authorList>
            <person name="de Groot N.N."/>
        </authorList>
    </citation>
    <scope>NUCLEOTIDE SEQUENCE [LARGE SCALE GENOMIC DNA]</scope>
    <source>
        <strain evidence="6 7">DSM 16619</strain>
    </source>
</reference>
<sequence>MRTNEALDALPDMAVFARVAAAGSFSAAARELGLTPSAVSRQVARLEAVLRVRLLERTTRRLRLTEAGQAAFERCQGLESSAREVLALAGHHAQVPSGLVCMSAPKAYGRQRLHPLVPSFLAAHPQVDVQLVIADRTVDLFTEHIDVAVRITDTPPPGLVGRPLEVIDHVVCASPAYLALRGLPAHPSDLAQHDCLYLGEDERDRHWRFERLGAGSGGGGNAGEGRGAPETAVVKVRGRYVANHSEVRCEAALAGLGIATLPGFTAQAALASGALVRVLPGWRHTTAYSGTAWLLYPPNRFLPARVRAWIDHVAQGLAAVPVALA</sequence>
<evidence type="ECO:0000256" key="4">
    <source>
        <dbReference type="ARBA" id="ARBA00023163"/>
    </source>
</evidence>
<evidence type="ECO:0000256" key="3">
    <source>
        <dbReference type="ARBA" id="ARBA00023125"/>
    </source>
</evidence>
<keyword evidence="3" id="KW-0238">DNA-binding</keyword>